<dbReference type="SUPFAM" id="SSF48295">
    <property type="entry name" value="TrpR-like"/>
    <property type="match status" value="1"/>
</dbReference>
<organism evidence="1 2">
    <name type="scientific">Legionella busanensis</name>
    <dbReference type="NCBI Taxonomy" id="190655"/>
    <lineage>
        <taxon>Bacteria</taxon>
        <taxon>Pseudomonadati</taxon>
        <taxon>Pseudomonadota</taxon>
        <taxon>Gammaproteobacteria</taxon>
        <taxon>Legionellales</taxon>
        <taxon>Legionellaceae</taxon>
        <taxon>Legionella</taxon>
    </lineage>
</organism>
<dbReference type="PANTHER" id="PTHR40080">
    <property type="entry name" value="LMO1763 PROTEIN"/>
    <property type="match status" value="1"/>
</dbReference>
<dbReference type="GO" id="GO:0003700">
    <property type="term" value="F:DNA-binding transcription factor activity"/>
    <property type="evidence" value="ECO:0007669"/>
    <property type="project" value="InterPro"/>
</dbReference>
<sequence>MRYNINMKINHGSKRQAQQLLMEAIALLNNEEEASAFFNDLCTPAELEAMADRFQVVPLLRQGISYRSIHDQTGVSVTTITRVARSLMMGSGGYSLIAERLNQHD</sequence>
<evidence type="ECO:0000313" key="2">
    <source>
        <dbReference type="Proteomes" id="UP000254794"/>
    </source>
</evidence>
<evidence type="ECO:0000313" key="1">
    <source>
        <dbReference type="EMBL" id="STX51849.1"/>
    </source>
</evidence>
<reference evidence="1 2" key="1">
    <citation type="submission" date="2018-06" db="EMBL/GenBank/DDBJ databases">
        <authorList>
            <consortium name="Pathogen Informatics"/>
            <person name="Doyle S."/>
        </authorList>
    </citation>
    <scope>NUCLEOTIDE SEQUENCE [LARGE SCALE GENOMIC DNA]</scope>
    <source>
        <strain evidence="1 2">NCTC13316</strain>
    </source>
</reference>
<dbReference type="PANTHER" id="PTHR40080:SF1">
    <property type="entry name" value="TRPR-LIKE PROTEIN YERC_YECD"/>
    <property type="match status" value="1"/>
</dbReference>
<dbReference type="Proteomes" id="UP000254794">
    <property type="component" value="Unassembled WGS sequence"/>
</dbReference>
<gene>
    <name evidence="1" type="ORF">NCTC13316_01948</name>
</gene>
<accession>A0A378JNS7</accession>
<dbReference type="Pfam" id="PF01371">
    <property type="entry name" value="Trp_repressor"/>
    <property type="match status" value="1"/>
</dbReference>
<dbReference type="AlphaFoldDB" id="A0A378JNS7"/>
<protein>
    <submittedName>
        <fullName evidence="1">Putative Trp repressor</fullName>
    </submittedName>
</protein>
<keyword evidence="2" id="KW-1185">Reference proteome</keyword>
<dbReference type="EMBL" id="UGOD01000001">
    <property type="protein sequence ID" value="STX51849.1"/>
    <property type="molecule type" value="Genomic_DNA"/>
</dbReference>
<dbReference type="GO" id="GO:0043565">
    <property type="term" value="F:sequence-specific DNA binding"/>
    <property type="evidence" value="ECO:0007669"/>
    <property type="project" value="InterPro"/>
</dbReference>
<dbReference type="InterPro" id="IPR000831">
    <property type="entry name" value="Trp_repress"/>
</dbReference>
<dbReference type="PIRSF" id="PIRSF012508">
    <property type="entry name" value="YerC"/>
    <property type="match status" value="1"/>
</dbReference>
<dbReference type="NCBIfam" id="TIGR02531">
    <property type="entry name" value="yecD_yerC"/>
    <property type="match status" value="1"/>
</dbReference>
<name>A0A378JNS7_9GAMM</name>
<dbReference type="InterPro" id="IPR010921">
    <property type="entry name" value="Trp_repressor/repl_initiator"/>
</dbReference>
<dbReference type="Gene3D" id="1.10.1270.10">
    <property type="entry name" value="TrpR-like"/>
    <property type="match status" value="1"/>
</dbReference>
<proteinExistence type="predicted"/>
<dbReference type="InterPro" id="IPR013368">
    <property type="entry name" value="YecD_YerC"/>
</dbReference>
<dbReference type="InterPro" id="IPR038116">
    <property type="entry name" value="TrpR-like_sf"/>
</dbReference>